<evidence type="ECO:0000256" key="2">
    <source>
        <dbReference type="SAM" id="Phobius"/>
    </source>
</evidence>
<feature type="region of interest" description="Disordered" evidence="1">
    <location>
        <begin position="215"/>
        <end position="334"/>
    </location>
</feature>
<feature type="compositionally biased region" description="Basic and acidic residues" evidence="1">
    <location>
        <begin position="281"/>
        <end position="294"/>
    </location>
</feature>
<keyword evidence="2" id="KW-1133">Transmembrane helix</keyword>
<evidence type="ECO:0000256" key="1">
    <source>
        <dbReference type="SAM" id="MobiDB-lite"/>
    </source>
</evidence>
<gene>
    <name evidence="3" type="ORF">BET99_03780</name>
</gene>
<feature type="compositionally biased region" description="Acidic residues" evidence="1">
    <location>
        <begin position="241"/>
        <end position="269"/>
    </location>
</feature>
<sequence>MLFLPVANAGLVEVYMNGSKEDLVVAEVDTSIPYGTDIILEFYIKGVYMYSDDPDDEELSIYNINIDVIFLSDDEPRDACRACAAPRYIEPKDSEIREYDVYEAKFYSDSIDFEGYKGDIRFNIVMSNKTSTVITGAGTTIQLTIDETAAKDTTSSGFTLPEIPAPIMDNLVMIIVGLVGIILLSFGIYTFVLAPEDTTASLYKQKESINPLSKSLTGVGYDSELPSESKLKRLEDSKADSDDEEDEVEDEEYEDYDDDGEDEDFDESELLAKLTGGATLKDTKDKGDKEEPKAAPKKKAIKKTVAKKSITKKKVVRKAAPPKTDDSDVNMGKGVKNITCPSCETVHHIDENTPKFICSCGRRIRV</sequence>
<feature type="transmembrane region" description="Helical" evidence="2">
    <location>
        <begin position="171"/>
        <end position="194"/>
    </location>
</feature>
<comment type="caution">
    <text evidence="3">The sequence shown here is derived from an EMBL/GenBank/DDBJ whole genome shotgun (WGS) entry which is preliminary data.</text>
</comment>
<dbReference type="EMBL" id="MIYZ01000008">
    <property type="protein sequence ID" value="OIR22720.1"/>
    <property type="molecule type" value="Genomic_DNA"/>
</dbReference>
<accession>A0A1J5U2R5</accession>
<organism evidence="3 4">
    <name type="scientific">Marine Group III euryarchaeote CG-Epi2</name>
    <dbReference type="NCBI Taxonomy" id="1888996"/>
    <lineage>
        <taxon>Archaea</taxon>
        <taxon>Methanobacteriati</taxon>
        <taxon>Thermoplasmatota</taxon>
        <taxon>Thermoplasmata</taxon>
        <taxon>Candidatus Thermoprofundales</taxon>
    </lineage>
</organism>
<feature type="compositionally biased region" description="Basic residues" evidence="1">
    <location>
        <begin position="295"/>
        <end position="317"/>
    </location>
</feature>
<name>A0A1J5U2R5_9ARCH</name>
<dbReference type="AlphaFoldDB" id="A0A1J5U2R5"/>
<feature type="compositionally biased region" description="Basic and acidic residues" evidence="1">
    <location>
        <begin position="227"/>
        <end position="240"/>
    </location>
</feature>
<reference evidence="3 4" key="1">
    <citation type="submission" date="2016-08" db="EMBL/GenBank/DDBJ databases">
        <title>New Insights into Marine Group III Euryarchaeota, from dark to light.</title>
        <authorList>
            <person name="Haro-Moreno J.M."/>
            <person name="Rodriguez-Valera F."/>
            <person name="Lopez-Garcia P."/>
            <person name="Moreira D."/>
            <person name="Martin-Cuadrado A.B."/>
        </authorList>
    </citation>
    <scope>NUCLEOTIDE SEQUENCE [LARGE SCALE GENOMIC DNA]</scope>
    <source>
        <strain evidence="3">CG-Epi2</strain>
    </source>
</reference>
<keyword evidence="2" id="KW-0472">Membrane</keyword>
<keyword evidence="2" id="KW-0812">Transmembrane</keyword>
<evidence type="ECO:0000313" key="4">
    <source>
        <dbReference type="Proteomes" id="UP000183615"/>
    </source>
</evidence>
<proteinExistence type="predicted"/>
<evidence type="ECO:0000313" key="3">
    <source>
        <dbReference type="EMBL" id="OIR22720.1"/>
    </source>
</evidence>
<protein>
    <submittedName>
        <fullName evidence="3">Uncharacterized protein</fullName>
    </submittedName>
</protein>
<dbReference type="Proteomes" id="UP000183615">
    <property type="component" value="Unassembled WGS sequence"/>
</dbReference>